<protein>
    <submittedName>
        <fullName evidence="6">Non-contractile tail fiber protein</fullName>
    </submittedName>
</protein>
<dbReference type="InterPro" id="IPR012334">
    <property type="entry name" value="Pectin_lyas_fold"/>
</dbReference>
<evidence type="ECO:0000259" key="4">
    <source>
        <dbReference type="Pfam" id="PF03906"/>
    </source>
</evidence>
<dbReference type="InterPro" id="IPR005604">
    <property type="entry name" value="Phage_T7_tail_fibre-like_N"/>
</dbReference>
<dbReference type="InterPro" id="IPR057996">
    <property type="entry name" value="K52_C"/>
</dbReference>
<name>A0A9X9JU55_9CAUD</name>
<proteinExistence type="predicted"/>
<organism evidence="6 7">
    <name type="scientific">Klebsiella phage SKP1</name>
    <dbReference type="NCBI Taxonomy" id="2973662"/>
    <lineage>
        <taxon>Viruses</taxon>
        <taxon>Duplodnaviria</taxon>
        <taxon>Heunggongvirae</taxon>
        <taxon>Uroviricota</taxon>
        <taxon>Caudoviricetes</taxon>
        <taxon>Autographivirales</taxon>
        <taxon>Autoscriptoviridae</taxon>
        <taxon>Slopekvirinae</taxon>
        <taxon>Drulisvirus</taxon>
        <taxon>Drulisvirus SKP1</taxon>
    </lineage>
</organism>
<reference evidence="6" key="1">
    <citation type="submission" date="2022-07" db="EMBL/GenBank/DDBJ databases">
        <authorList>
            <person name="Asif M."/>
            <person name="Alvi I.A."/>
            <person name="Rehman S.U."/>
        </authorList>
    </citation>
    <scope>NUCLEOTIDE SEQUENCE</scope>
</reference>
<accession>A0A9X9JU55</accession>
<dbReference type="Pfam" id="PF25692">
    <property type="entry name" value="Phage_depo_C"/>
    <property type="match status" value="1"/>
</dbReference>
<evidence type="ECO:0000256" key="1">
    <source>
        <dbReference type="ARBA" id="ARBA00004328"/>
    </source>
</evidence>
<dbReference type="Pfam" id="PF03906">
    <property type="entry name" value="Phage_T7_tail"/>
    <property type="match status" value="1"/>
</dbReference>
<evidence type="ECO:0000256" key="2">
    <source>
        <dbReference type="ARBA" id="ARBA00022732"/>
    </source>
</evidence>
<feature type="domain" description="Bacteriophage T7 tail fibre protein-like N-terminal" evidence="4">
    <location>
        <begin position="3"/>
        <end position="106"/>
    </location>
</feature>
<keyword evidence="2" id="KW-1227">Viral tail protein</keyword>
<dbReference type="GO" id="GO:0098996">
    <property type="term" value="P:symbiont entry into host cell via disruption of host cell glycocalyx"/>
    <property type="evidence" value="ECO:0007669"/>
    <property type="project" value="UniProtKB-ARBA"/>
</dbReference>
<feature type="domain" description="Depolymerase 2 capsule K5-specific C-terminal" evidence="5">
    <location>
        <begin position="709"/>
        <end position="772"/>
    </location>
</feature>
<dbReference type="Proteomes" id="UP001163357">
    <property type="component" value="Segment"/>
</dbReference>
<keyword evidence="3" id="KW-0946">Virion</keyword>
<comment type="subcellular location">
    <subcellularLocation>
        <location evidence="1">Virion</location>
    </subcellularLocation>
</comment>
<sequence>MINMAYSWQESVKPAGTQDIQCDIEYLDKSYIHVYLDGAETTAFTWTSTTNIRLNSPLSEETVVLLIRKTEREYLYIEFASGAPFIEVNVDSQNKQFLHLAQELVEGRAIDGFYGDISMHGYRITNLGNPESSTDAANKQYVDDTYAEFQASWETRFQEFLLSSGYTFLGEYEAGPLTFTARNQYIRYDGQYYRLNAATDVGFTTTGTDAASFANDVTHFVLMDGDTLRQELASDDGADLVESKKPYTGTVRRKASKMLAETISPWDFGCVSDAVFDPGTQRLIDGTDNTSNLQRMLAEAHYHGVVVDLPLNGRFASKSLYLHYDAVKNPYWTGRPGRLTIRGGVLGHATGDVEQQGSAIFHIPGENAPLISMIGEFSITNPAGMGGYFELNSLNLIGSQDSSDVLLLQGSQGAMKLDRYTVKVLNPEGNGITEATTWETVHINGLIRGPATGDGSNTGVGLDIKSDGTIGQINMKQYLNVNVMKMGYSIRAGRREKTNGTLGPLVFIGGQTSGADHHGMWLDGGIISFTSIGQQHEGHRKNGIRIDNVLEDGTVSSDLPRTIKFQQNYLTGCGSVKDHSPDSYAICVMNGDGVELDTPTFNLSNNGIGFDAQNVDNLLIRRPTFRTVSDYGKAQGFGIRSFSDGVATKRQYLEHPVFNQTHATQIDDKAREIFGRGSAGGRISFSTNTPTPSIIHGSGTGNESYRILNFNNTTATTVTNITGGTPYQRLLITFSNDMTTIQHSSNIVLRGGKDVQGAVGKTLELYYTGSVWHEVGDPVRALSGTTANRPFSTAFPGMEYFDTTLNKPIWRNAANNGWVDSAGTAV</sequence>
<dbReference type="Gene3D" id="2.160.20.10">
    <property type="entry name" value="Single-stranded right-handed beta-helix, Pectin lyase-like"/>
    <property type="match status" value="1"/>
</dbReference>
<gene>
    <name evidence="6" type="ORF">Skp1_00048</name>
</gene>
<keyword evidence="7" id="KW-1185">Reference proteome</keyword>
<dbReference type="EMBL" id="OP114731">
    <property type="protein sequence ID" value="UYE94878.1"/>
    <property type="molecule type" value="Genomic_DNA"/>
</dbReference>
<evidence type="ECO:0000259" key="5">
    <source>
        <dbReference type="Pfam" id="PF25692"/>
    </source>
</evidence>
<evidence type="ECO:0000313" key="7">
    <source>
        <dbReference type="Proteomes" id="UP001163357"/>
    </source>
</evidence>
<evidence type="ECO:0000256" key="3">
    <source>
        <dbReference type="ARBA" id="ARBA00022844"/>
    </source>
</evidence>
<dbReference type="GO" id="GO:0098015">
    <property type="term" value="C:virus tail"/>
    <property type="evidence" value="ECO:0007669"/>
    <property type="project" value="UniProtKB-KW"/>
</dbReference>
<evidence type="ECO:0000313" key="6">
    <source>
        <dbReference type="EMBL" id="UYE94878.1"/>
    </source>
</evidence>